<dbReference type="RefSeq" id="WP_097019291.1">
    <property type="nucleotide sequence ID" value="NZ_OBDZ01000034.1"/>
</dbReference>
<name>A0A285I9G7_9FIRM</name>
<evidence type="ECO:0000256" key="1">
    <source>
        <dbReference type="SAM" id="Phobius"/>
    </source>
</evidence>
<keyword evidence="1" id="KW-0472">Membrane</keyword>
<gene>
    <name evidence="2" type="ORF">SAMN06265827_13434</name>
</gene>
<reference evidence="3" key="1">
    <citation type="submission" date="2017-09" db="EMBL/GenBank/DDBJ databases">
        <authorList>
            <person name="Varghese N."/>
            <person name="Submissions S."/>
        </authorList>
    </citation>
    <scope>NUCLEOTIDE SEQUENCE [LARGE SCALE GENOMIC DNA]</scope>
    <source>
        <strain evidence="3">MSL47</strain>
    </source>
</reference>
<keyword evidence="1" id="KW-0812">Transmembrane</keyword>
<organism evidence="2 3">
    <name type="scientific">Orenia metallireducens</name>
    <dbReference type="NCBI Taxonomy" id="1413210"/>
    <lineage>
        <taxon>Bacteria</taxon>
        <taxon>Bacillati</taxon>
        <taxon>Bacillota</taxon>
        <taxon>Clostridia</taxon>
        <taxon>Halanaerobiales</taxon>
        <taxon>Halobacteroidaceae</taxon>
        <taxon>Orenia</taxon>
    </lineage>
</organism>
<evidence type="ECO:0000313" key="3">
    <source>
        <dbReference type="Proteomes" id="UP000219573"/>
    </source>
</evidence>
<dbReference type="OrthoDB" id="6400838at2"/>
<sequence>MIQIINYLVKGVIKLLYLPYKKLEIKTDLSTGELKKKIEENIEINMLKGSFFYDSDKKFKGTIIDNHFFISRIIKYKNSFLPIVDGVIHPDNSGSTIKITMRLNKFVLVFGVLWIGLMLINFLNPEFESLIIFAIFIFAYLLCMVLFNIEVKKASTLFENLINN</sequence>
<keyword evidence="3" id="KW-1185">Reference proteome</keyword>
<feature type="transmembrane region" description="Helical" evidence="1">
    <location>
        <begin position="106"/>
        <end position="124"/>
    </location>
</feature>
<protein>
    <submittedName>
        <fullName evidence="2">Uncharacterized protein</fullName>
    </submittedName>
</protein>
<proteinExistence type="predicted"/>
<evidence type="ECO:0000313" key="2">
    <source>
        <dbReference type="EMBL" id="SNY44437.1"/>
    </source>
</evidence>
<dbReference type="AlphaFoldDB" id="A0A285I9G7"/>
<accession>A0A285I9G7</accession>
<keyword evidence="1" id="KW-1133">Transmembrane helix</keyword>
<dbReference type="EMBL" id="OBDZ01000034">
    <property type="protein sequence ID" value="SNY44437.1"/>
    <property type="molecule type" value="Genomic_DNA"/>
</dbReference>
<dbReference type="Proteomes" id="UP000219573">
    <property type="component" value="Unassembled WGS sequence"/>
</dbReference>
<feature type="transmembrane region" description="Helical" evidence="1">
    <location>
        <begin position="130"/>
        <end position="149"/>
    </location>
</feature>